<evidence type="ECO:0000313" key="3">
    <source>
        <dbReference type="EMBL" id="CAF3093971.1"/>
    </source>
</evidence>
<evidence type="ECO:0000256" key="2">
    <source>
        <dbReference type="SAM" id="Phobius"/>
    </source>
</evidence>
<sequence>MCRPKDNQNLALPDLIRIDHIISQNVQLREELNQLRDEVQRLQIREVANNLVRTADRIQLKREIMELRAELRERKMVPNLVVVSCVIILLVEHVEYLFLQAFVHVAEAHVDTDIVPQPANVQHEQSQPYVLTFINNSDNIIKINNIELELK</sequence>
<keyword evidence="2" id="KW-0472">Membrane</keyword>
<comment type="caution">
    <text evidence="3">The sequence shown here is derived from an EMBL/GenBank/DDBJ whole genome shotgun (WGS) entry which is preliminary data.</text>
</comment>
<keyword evidence="2" id="KW-0812">Transmembrane</keyword>
<dbReference type="Proteomes" id="UP000663825">
    <property type="component" value="Unassembled WGS sequence"/>
</dbReference>
<evidence type="ECO:0000313" key="4">
    <source>
        <dbReference type="Proteomes" id="UP000663825"/>
    </source>
</evidence>
<dbReference type="EMBL" id="CAJNXB010000767">
    <property type="protein sequence ID" value="CAF3093971.1"/>
    <property type="molecule type" value="Genomic_DNA"/>
</dbReference>
<name>A0A817N746_9BILA</name>
<accession>A0A817N746</accession>
<keyword evidence="2" id="KW-1133">Transmembrane helix</keyword>
<evidence type="ECO:0000256" key="1">
    <source>
        <dbReference type="SAM" id="Coils"/>
    </source>
</evidence>
<organism evidence="3 4">
    <name type="scientific">Rotaria socialis</name>
    <dbReference type="NCBI Taxonomy" id="392032"/>
    <lineage>
        <taxon>Eukaryota</taxon>
        <taxon>Metazoa</taxon>
        <taxon>Spiralia</taxon>
        <taxon>Gnathifera</taxon>
        <taxon>Rotifera</taxon>
        <taxon>Eurotatoria</taxon>
        <taxon>Bdelloidea</taxon>
        <taxon>Philodinida</taxon>
        <taxon>Philodinidae</taxon>
        <taxon>Rotaria</taxon>
    </lineage>
</organism>
<feature type="transmembrane region" description="Helical" evidence="2">
    <location>
        <begin position="77"/>
        <end position="99"/>
    </location>
</feature>
<gene>
    <name evidence="3" type="ORF">TIS948_LOCUS6579</name>
</gene>
<proteinExistence type="predicted"/>
<reference evidence="3" key="1">
    <citation type="submission" date="2021-02" db="EMBL/GenBank/DDBJ databases">
        <authorList>
            <person name="Nowell W R."/>
        </authorList>
    </citation>
    <scope>NUCLEOTIDE SEQUENCE</scope>
</reference>
<feature type="coiled-coil region" evidence="1">
    <location>
        <begin position="18"/>
        <end position="45"/>
    </location>
</feature>
<protein>
    <submittedName>
        <fullName evidence="3">Uncharacterized protein</fullName>
    </submittedName>
</protein>
<dbReference type="AlphaFoldDB" id="A0A817N746"/>
<keyword evidence="1" id="KW-0175">Coiled coil</keyword>